<evidence type="ECO:0000313" key="2">
    <source>
        <dbReference type="EMBL" id="VDP79861.1"/>
    </source>
</evidence>
<reference evidence="4" key="1">
    <citation type="submission" date="2016-06" db="UniProtKB">
        <authorList>
            <consortium name="WormBaseParasite"/>
        </authorList>
    </citation>
    <scope>IDENTIFICATION</scope>
</reference>
<protein>
    <submittedName>
        <fullName evidence="4">Protein MON2 homolog</fullName>
    </submittedName>
</protein>
<sequence>MELERDAYVQALARFTLLLTTSHVNPIITSGNSSGINGNNHQTVNSRRPRSEKINTNSSSTLSNAYTNASGSNTSNPALSTPEAMKQKNIDTIRTLITVAQTDGNYLGRAWLEILRCISQLESAHLITHAISSTYGLNSNNPHIVNRPTHFSKFTQINFFSLNGLWI</sequence>
<dbReference type="EMBL" id="UZAK01050370">
    <property type="protein sequence ID" value="VDP79861.1"/>
    <property type="molecule type" value="Genomic_DNA"/>
</dbReference>
<name>A0A183L5T3_9TREM</name>
<organism evidence="4">
    <name type="scientific">Schistosoma curassoni</name>
    <dbReference type="NCBI Taxonomy" id="6186"/>
    <lineage>
        <taxon>Eukaryota</taxon>
        <taxon>Metazoa</taxon>
        <taxon>Spiralia</taxon>
        <taxon>Lophotrochozoa</taxon>
        <taxon>Platyhelminthes</taxon>
        <taxon>Trematoda</taxon>
        <taxon>Digenea</taxon>
        <taxon>Strigeidida</taxon>
        <taxon>Schistosomatoidea</taxon>
        <taxon>Schistosomatidae</taxon>
        <taxon>Schistosoma</taxon>
    </lineage>
</organism>
<feature type="region of interest" description="Disordered" evidence="1">
    <location>
        <begin position="29"/>
        <end position="83"/>
    </location>
</feature>
<feature type="compositionally biased region" description="Polar residues" evidence="1">
    <location>
        <begin position="54"/>
        <end position="79"/>
    </location>
</feature>
<accession>A0A183L5T3</accession>
<dbReference type="Proteomes" id="UP000279833">
    <property type="component" value="Unassembled WGS sequence"/>
</dbReference>
<evidence type="ECO:0000256" key="1">
    <source>
        <dbReference type="SAM" id="MobiDB-lite"/>
    </source>
</evidence>
<keyword evidence="3" id="KW-1185">Reference proteome</keyword>
<proteinExistence type="predicted"/>
<dbReference type="WBParaSite" id="SCUD_0002270301-mRNA-1">
    <property type="protein sequence ID" value="SCUD_0002270301-mRNA-1"/>
    <property type="gene ID" value="SCUD_0002270301"/>
</dbReference>
<dbReference type="AlphaFoldDB" id="A0A183L5T3"/>
<reference evidence="2 3" key="2">
    <citation type="submission" date="2018-11" db="EMBL/GenBank/DDBJ databases">
        <authorList>
            <consortium name="Pathogen Informatics"/>
        </authorList>
    </citation>
    <scope>NUCLEOTIDE SEQUENCE [LARGE SCALE GENOMIC DNA]</scope>
    <source>
        <strain evidence="2">Dakar</strain>
        <strain evidence="3">Dakar, Senegal</strain>
    </source>
</reference>
<gene>
    <name evidence="2" type="ORF">SCUD_LOCUS22700</name>
</gene>
<feature type="compositionally biased region" description="Low complexity" evidence="1">
    <location>
        <begin position="29"/>
        <end position="40"/>
    </location>
</feature>
<evidence type="ECO:0000313" key="3">
    <source>
        <dbReference type="Proteomes" id="UP000279833"/>
    </source>
</evidence>
<evidence type="ECO:0000313" key="4">
    <source>
        <dbReference type="WBParaSite" id="SCUD_0002270301-mRNA-1"/>
    </source>
</evidence>
<dbReference type="STRING" id="6186.A0A183L5T3"/>